<protein>
    <submittedName>
        <fullName evidence="2">Uncharacterized protein</fullName>
    </submittedName>
</protein>
<name>A0A2V0PJ66_9CHLO</name>
<feature type="compositionally biased region" description="Pro residues" evidence="1">
    <location>
        <begin position="721"/>
        <end position="734"/>
    </location>
</feature>
<proteinExistence type="predicted"/>
<dbReference type="AlphaFoldDB" id="A0A2V0PJ66"/>
<evidence type="ECO:0000313" key="3">
    <source>
        <dbReference type="Proteomes" id="UP000247498"/>
    </source>
</evidence>
<dbReference type="PANTHER" id="PTHR33590">
    <property type="entry name" value="GLUTENIN, HIGH MOLECULAR WEIGHT SUBUNIT PW212-RELATED PROTEIN"/>
    <property type="match status" value="1"/>
</dbReference>
<accession>A0A2V0PJ66</accession>
<feature type="compositionally biased region" description="Low complexity" evidence="1">
    <location>
        <begin position="671"/>
        <end position="704"/>
    </location>
</feature>
<evidence type="ECO:0000256" key="1">
    <source>
        <dbReference type="SAM" id="MobiDB-lite"/>
    </source>
</evidence>
<dbReference type="Proteomes" id="UP000247498">
    <property type="component" value="Unassembled WGS sequence"/>
</dbReference>
<dbReference type="InParanoid" id="A0A2V0PJ66"/>
<organism evidence="2 3">
    <name type="scientific">Raphidocelis subcapitata</name>
    <dbReference type="NCBI Taxonomy" id="307507"/>
    <lineage>
        <taxon>Eukaryota</taxon>
        <taxon>Viridiplantae</taxon>
        <taxon>Chlorophyta</taxon>
        <taxon>core chlorophytes</taxon>
        <taxon>Chlorophyceae</taxon>
        <taxon>CS clade</taxon>
        <taxon>Sphaeropleales</taxon>
        <taxon>Selenastraceae</taxon>
        <taxon>Raphidocelis</taxon>
    </lineage>
</organism>
<reference evidence="2 3" key="1">
    <citation type="journal article" date="2018" name="Sci. Rep.">
        <title>Raphidocelis subcapitata (=Pseudokirchneriella subcapitata) provides an insight into genome evolution and environmental adaptations in the Sphaeropleales.</title>
        <authorList>
            <person name="Suzuki S."/>
            <person name="Yamaguchi H."/>
            <person name="Nakajima N."/>
            <person name="Kawachi M."/>
        </authorList>
    </citation>
    <scope>NUCLEOTIDE SEQUENCE [LARGE SCALE GENOMIC DNA]</scope>
    <source>
        <strain evidence="2 3">NIES-35</strain>
    </source>
</reference>
<feature type="region of interest" description="Disordered" evidence="1">
    <location>
        <begin position="671"/>
        <end position="812"/>
    </location>
</feature>
<sequence>MEAAIAFARAVLQEGRREGAPHAARWRELLAAEDARDWQRVDSVRAPMLPEAGAGEGAAAAVAAGEAGAAAAEGGAGEAGAAAAGQAAGEAGAAASAGRAPGEGHDAARGMTAVAGEMLADATAVLGWLLGGVLALGRPTAALAPLFRAIQPATAALAPAGAVVRDGWRDGTAAAARAIALQREALAAVGVGDWRRAGPALTGACFEALSAAFCAARTSMLAAPAMWQGVSAAVRGGVGQAAGRAFAAAGQAWDAVRSSVAANDGPAEALATAAAGAFEGARLVWRGSGDACAAARRAVGEAKAAACRSIAGGTVLADAAGGLDWLLGDVLPLDRLAAAAAPLLRAALDPEDAQAAEAAAAGASAAWQALASGLQVAPASSALVAAAAAVCRARPGRLLWRAASGSMQRACRQLGLEWAVAADALAELSAGPGPLAGGGAVFRSCRALLRAAASLAFGVPLAGAYAAVDAGRGLWDVACRLCTAAARPDPRLTALARRNTRTRSGRQQLVRERVRRRSRASRHGLQLGAQLLRTLCGIPARVLRRLAREPAARDAVAAAWRDLPVPARTWFRDRRAGGDAPLQRAGRRRPPPARRAKLPPPPCRPRGIVSRGWRTLPCLPRRARDAPAPPLPRARLSDTWHRVRREAARVFGQWQGAAVAVARACFPSPVQQQGQAQQQQQQEPPRPSPQQQQRQEQGQEQQQEPPRPPPVAPAGDAGWPATPPLQPSPSPPPQQQQHQQQQQGQVQEQKREQKQAQQQQEWVEVPGRSRAPAAPSRAPAPAPAAAGRADHGAPGRRRPHLQGGAAGARAAA</sequence>
<dbReference type="PANTHER" id="PTHR33590:SF1">
    <property type="entry name" value="PDZ DOMAIN-CONTAINING PROTEIN"/>
    <property type="match status" value="1"/>
</dbReference>
<dbReference type="EMBL" id="BDRX01000177">
    <property type="protein sequence ID" value="GBF99854.1"/>
    <property type="molecule type" value="Genomic_DNA"/>
</dbReference>
<feature type="compositionally biased region" description="Low complexity" evidence="1">
    <location>
        <begin position="755"/>
        <end position="787"/>
    </location>
</feature>
<gene>
    <name evidence="2" type="ORF">Rsub_12494</name>
</gene>
<comment type="caution">
    <text evidence="2">The sequence shown here is derived from an EMBL/GenBank/DDBJ whole genome shotgun (WGS) entry which is preliminary data.</text>
</comment>
<keyword evidence="3" id="KW-1185">Reference proteome</keyword>
<feature type="compositionally biased region" description="Basic residues" evidence="1">
    <location>
        <begin position="585"/>
        <end position="597"/>
    </location>
</feature>
<evidence type="ECO:0000313" key="2">
    <source>
        <dbReference type="EMBL" id="GBF99854.1"/>
    </source>
</evidence>
<feature type="compositionally biased region" description="Low complexity" evidence="1">
    <location>
        <begin position="735"/>
        <end position="747"/>
    </location>
</feature>
<feature type="region of interest" description="Disordered" evidence="1">
    <location>
        <begin position="572"/>
        <end position="610"/>
    </location>
</feature>